<accession>A0ACD5HKA4</accession>
<evidence type="ECO:0000313" key="1">
    <source>
        <dbReference type="EMBL" id="XRI74363.1"/>
    </source>
</evidence>
<dbReference type="Proteomes" id="UP001195965">
    <property type="component" value="Chromosome"/>
</dbReference>
<evidence type="ECO:0000313" key="2">
    <source>
        <dbReference type="Proteomes" id="UP001195965"/>
    </source>
</evidence>
<organism evidence="1 2">
    <name type="scientific">Acidithiobacillus montserratensis</name>
    <dbReference type="NCBI Taxonomy" id="2729135"/>
    <lineage>
        <taxon>Bacteria</taxon>
        <taxon>Pseudomonadati</taxon>
        <taxon>Pseudomonadota</taxon>
        <taxon>Acidithiobacillia</taxon>
        <taxon>Acidithiobacillales</taxon>
        <taxon>Acidithiobacillaceae</taxon>
        <taxon>Acidithiobacillus</taxon>
    </lineage>
</organism>
<protein>
    <submittedName>
        <fullName evidence="1">Polysaccharide biosynthesis tyrosine autokinase</fullName>
        <ecNumber evidence="1">2.7.10.2</ecNumber>
    </submittedName>
</protein>
<name>A0ACD5HKA4_9PROT</name>
<dbReference type="EMBL" id="CP127526">
    <property type="protein sequence ID" value="XRI74363.1"/>
    <property type="molecule type" value="Genomic_DNA"/>
</dbReference>
<sequence>MADQNDRMLSPDNVDTLWRPSISSHFDSGDEGEKIDLSALLRFLKKHWKWPVGLALAGIILAVLHTLFSVPVFESSGSIYLGNAEKDQAAVSSATEGLSLVPGLVQAPNLETQVQIMQSRQVVEKAIMQSGVNVSIMNPDQSAVIHFWYWLINGHSFGVYENQKTGLHATMAEAVNPDLYGQHLELKFADAGRYRIFAGKKWILSGQLDETAVSPYLRILIKANAPGFIPKANRSYRLTIRSPLSLYKAFAGNIAVSQSSKDSGGTATLSYLIYLSFQNPNPFVSQRFLNGLMLSYLEQTHAWATGQSSSTYDYLNGQLEKVRSALETADSNLAKYQSHSGLLSVTSNAQAMITQMANYESQRSALELKLKNLQQVSSELRAQGEKKVDPYLMSSLNDSVLNGLSDKLVTAQNRKASLETMYTPKAPEMQQVDKEISAIRSAIASVISNQETQAHQQLDSLDTVIEQYKGKMGQYPKEALQVLSLTRSTEVLGKLYMFLLEKQKEAAISKASTITKNRILDTAMVRHVPVSPMASKNILIGGFLGLLFGLAVVFARFLMHKGFHSEEEILRRYVATPMLGTLPEYNGFPDADIRAKFPAISISDPRSGYGEAMRLLRSKLYLFARTNDAGKILMFSSADRSAGKTTIASQLAMTLAEDGKKVLLIDADLRNPQLHQIFDCKQTPGLSEYLMGKSDLESCTRVMTRFNVPLNLMTAGQIPGAPVELVGNSRFTDLMQDARSQFDFVLLDTPSYPLVADGLMISQWVDRLISVVRVGTTPRKAFQDHMQGVAQIGCPLALVINGTPSTQGLTDRYQSRTSGFSNLEEQLHKLVHFIQKKQG</sequence>
<dbReference type="EC" id="2.7.10.2" evidence="1"/>
<gene>
    <name evidence="1" type="ORF">HHS34_003975</name>
</gene>
<keyword evidence="1" id="KW-0808">Transferase</keyword>
<proteinExistence type="predicted"/>
<reference evidence="1 2" key="1">
    <citation type="journal article" date="2021" name="ISME J.">
        <title>Genomic evolution of the class Acidithiobacillia: deep-branching Proteobacteria living in extreme acidic conditions.</title>
        <authorList>
            <person name="Moya-Beltran A."/>
            <person name="Beard S."/>
            <person name="Rojas-Villalobos C."/>
            <person name="Issotta F."/>
            <person name="Gallardo Y."/>
            <person name="Ulloa R."/>
            <person name="Giaveno A."/>
            <person name="Degli Esposti M."/>
            <person name="Johnson D.B."/>
            <person name="Quatrini R."/>
        </authorList>
    </citation>
    <scope>NUCLEOTIDE SEQUENCE [LARGE SCALE GENOMIC DNA]</scope>
    <source>
        <strain evidence="1 2">GG1-14</strain>
    </source>
</reference>
<keyword evidence="2" id="KW-1185">Reference proteome</keyword>